<feature type="region of interest" description="Disordered" evidence="1">
    <location>
        <begin position="1"/>
        <end position="32"/>
    </location>
</feature>
<reference evidence="2 3" key="1">
    <citation type="journal article" date="2018" name="G3 (Bethesda)">
        <title>A High-Quality Reference Genome for the Invasive Mosquitofish Gambusia affinis Using a Chicago Library.</title>
        <authorList>
            <person name="Hoffberg S.L."/>
            <person name="Troendle N.J."/>
            <person name="Glenn T.C."/>
            <person name="Mahmud O."/>
            <person name="Louha S."/>
            <person name="Chalopin D."/>
            <person name="Bennetzen J.L."/>
            <person name="Mauricio R."/>
        </authorList>
    </citation>
    <scope>NUCLEOTIDE SEQUENCE [LARGE SCALE GENOMIC DNA]</scope>
    <source>
        <strain evidence="2">NE01/NJP1002.9</strain>
        <tissue evidence="2">Muscle</tissue>
    </source>
</reference>
<name>A0A315V994_GAMAF</name>
<evidence type="ECO:0000313" key="3">
    <source>
        <dbReference type="Proteomes" id="UP000250572"/>
    </source>
</evidence>
<evidence type="ECO:0000256" key="1">
    <source>
        <dbReference type="SAM" id="MobiDB-lite"/>
    </source>
</evidence>
<accession>A0A315V994</accession>
<gene>
    <name evidence="2" type="ORF">CCH79_00020282</name>
</gene>
<comment type="caution">
    <text evidence="2">The sequence shown here is derived from an EMBL/GenBank/DDBJ whole genome shotgun (WGS) entry which is preliminary data.</text>
</comment>
<evidence type="ECO:0000313" key="2">
    <source>
        <dbReference type="EMBL" id="PWA19969.1"/>
    </source>
</evidence>
<dbReference type="Proteomes" id="UP000250572">
    <property type="component" value="Unassembled WGS sequence"/>
</dbReference>
<dbReference type="EMBL" id="NHOQ01002037">
    <property type="protein sequence ID" value="PWA19969.1"/>
    <property type="molecule type" value="Genomic_DNA"/>
</dbReference>
<organism evidence="2 3">
    <name type="scientific">Gambusia affinis</name>
    <name type="common">Western mosquitofish</name>
    <name type="synonym">Heterandria affinis</name>
    <dbReference type="NCBI Taxonomy" id="33528"/>
    <lineage>
        <taxon>Eukaryota</taxon>
        <taxon>Metazoa</taxon>
        <taxon>Chordata</taxon>
        <taxon>Craniata</taxon>
        <taxon>Vertebrata</taxon>
        <taxon>Euteleostomi</taxon>
        <taxon>Actinopterygii</taxon>
        <taxon>Neopterygii</taxon>
        <taxon>Teleostei</taxon>
        <taxon>Neoteleostei</taxon>
        <taxon>Acanthomorphata</taxon>
        <taxon>Ovalentaria</taxon>
        <taxon>Atherinomorphae</taxon>
        <taxon>Cyprinodontiformes</taxon>
        <taxon>Poeciliidae</taxon>
        <taxon>Poeciliinae</taxon>
        <taxon>Gambusia</taxon>
    </lineage>
</organism>
<sequence>MLAFHSPEPVGGHQRLGPAVTMVTTRQRPPRRSSVRMKVSLLLLFTFFFSSCSRLVKAKIPPMGPIVAHKADNSLDSWGSKSTFLQQTKIQAKHHSNNHSLQSRSAEEHLCTHNTSNLEADELQQQMTTPSVSKEEETEATIHTIVTKTGQQKIAKTFPDLMSLDFCCNIQRVWSQLGINNMKAWIHPAW</sequence>
<protein>
    <submittedName>
        <fullName evidence="2">Uncharacterized protein</fullName>
    </submittedName>
</protein>
<proteinExistence type="predicted"/>
<keyword evidence="3" id="KW-1185">Reference proteome</keyword>
<dbReference type="AlphaFoldDB" id="A0A315V994"/>